<comment type="caution">
    <text evidence="1">The sequence shown here is derived from an EMBL/GenBank/DDBJ whole genome shotgun (WGS) entry which is preliminary data.</text>
</comment>
<keyword evidence="2" id="KW-1185">Reference proteome</keyword>
<gene>
    <name evidence="1" type="ORF">ACFQIC_19305</name>
</gene>
<dbReference type="EMBL" id="JBHSZV010000062">
    <property type="protein sequence ID" value="MFC7063948.1"/>
    <property type="molecule type" value="Genomic_DNA"/>
</dbReference>
<protein>
    <submittedName>
        <fullName evidence="1">Replication-relaxation family protein</fullName>
    </submittedName>
</protein>
<dbReference type="Proteomes" id="UP001596410">
    <property type="component" value="Unassembled WGS sequence"/>
</dbReference>
<organism evidence="1 2">
    <name type="scientific">Halobacillus seohaensis</name>
    <dbReference type="NCBI Taxonomy" id="447421"/>
    <lineage>
        <taxon>Bacteria</taxon>
        <taxon>Bacillati</taxon>
        <taxon>Bacillota</taxon>
        <taxon>Bacilli</taxon>
        <taxon>Bacillales</taxon>
        <taxon>Bacillaceae</taxon>
        <taxon>Halobacillus</taxon>
    </lineage>
</organism>
<dbReference type="Pfam" id="PF13814">
    <property type="entry name" value="Replic_Relax"/>
    <property type="match status" value="1"/>
</dbReference>
<dbReference type="RefSeq" id="WP_204708427.1">
    <property type="nucleotide sequence ID" value="NZ_JBHSZV010000062.1"/>
</dbReference>
<evidence type="ECO:0000313" key="2">
    <source>
        <dbReference type="Proteomes" id="UP001596410"/>
    </source>
</evidence>
<evidence type="ECO:0000313" key="1">
    <source>
        <dbReference type="EMBL" id="MFC7063948.1"/>
    </source>
</evidence>
<accession>A0ABW2ENU1</accession>
<reference evidence="2" key="1">
    <citation type="journal article" date="2019" name="Int. J. Syst. Evol. Microbiol.">
        <title>The Global Catalogue of Microorganisms (GCM) 10K type strain sequencing project: providing services to taxonomists for standard genome sequencing and annotation.</title>
        <authorList>
            <consortium name="The Broad Institute Genomics Platform"/>
            <consortium name="The Broad Institute Genome Sequencing Center for Infectious Disease"/>
            <person name="Wu L."/>
            <person name="Ma J."/>
        </authorList>
    </citation>
    <scope>NUCLEOTIDE SEQUENCE [LARGE SCALE GENOMIC DNA]</scope>
    <source>
        <strain evidence="2">CGMCC 4.1621</strain>
    </source>
</reference>
<sequence length="207" mass="24122">MATLTKSEQRQIRNEAILSSLDKLQFATREHLRQLHDLAGVRNANRILSELETAKLIQSFRKEAKIYSLAKAGRDLIGSTQEVARKVSYIEHALLRNDAYLRLGMPDDWRTEERMRFKVHGETVSITPDATFSHGNIMTFIEIDRTQSMRENRKKLERYAHLLPLIEQQFSKPPIVVFFTVSDSRKRRIKQACDEYRVRAKVYTKSG</sequence>
<dbReference type="InterPro" id="IPR025855">
    <property type="entry name" value="Replic_Relax"/>
</dbReference>
<name>A0ABW2ENU1_9BACI</name>
<proteinExistence type="predicted"/>